<comment type="caution">
    <text evidence="2">The sequence shown here is derived from an EMBL/GenBank/DDBJ whole genome shotgun (WGS) entry which is preliminary data.</text>
</comment>
<keyword evidence="3" id="KW-1185">Reference proteome</keyword>
<dbReference type="CDD" id="cd05483">
    <property type="entry name" value="retropepsin_like_bacteria"/>
    <property type="match status" value="1"/>
</dbReference>
<dbReference type="SMART" id="SM00228">
    <property type="entry name" value="PDZ"/>
    <property type="match status" value="1"/>
</dbReference>
<dbReference type="InterPro" id="IPR001478">
    <property type="entry name" value="PDZ"/>
</dbReference>
<dbReference type="OrthoDB" id="3521766at2"/>
<dbReference type="SUPFAM" id="SSF50156">
    <property type="entry name" value="PDZ domain-like"/>
    <property type="match status" value="1"/>
</dbReference>
<dbReference type="PROSITE" id="PS50106">
    <property type="entry name" value="PDZ"/>
    <property type="match status" value="1"/>
</dbReference>
<evidence type="ECO:0000259" key="1">
    <source>
        <dbReference type="PROSITE" id="PS50106"/>
    </source>
</evidence>
<dbReference type="Gene3D" id="2.30.42.10">
    <property type="match status" value="1"/>
</dbReference>
<dbReference type="RefSeq" id="WP_133261576.1">
    <property type="nucleotide sequence ID" value="NZ_SJCY01000002.1"/>
</dbReference>
<proteinExistence type="predicted"/>
<dbReference type="InterPro" id="IPR021109">
    <property type="entry name" value="Peptidase_aspartic_dom_sf"/>
</dbReference>
<evidence type="ECO:0000313" key="2">
    <source>
        <dbReference type="EMBL" id="TDG37483.1"/>
    </source>
</evidence>
<name>A0A4V3A0G3_9SPHI</name>
<dbReference type="InterPro" id="IPR036034">
    <property type="entry name" value="PDZ_sf"/>
</dbReference>
<dbReference type="Pfam" id="PF13180">
    <property type="entry name" value="PDZ_2"/>
    <property type="match status" value="1"/>
</dbReference>
<dbReference type="Gene3D" id="2.40.70.10">
    <property type="entry name" value="Acid Proteases"/>
    <property type="match status" value="2"/>
</dbReference>
<dbReference type="EMBL" id="SJCY01000002">
    <property type="protein sequence ID" value="TDG37483.1"/>
    <property type="molecule type" value="Genomic_DNA"/>
</dbReference>
<gene>
    <name evidence="2" type="ORF">EZJ43_05040</name>
</gene>
<accession>A0A4V3A0G3</accession>
<evidence type="ECO:0000313" key="3">
    <source>
        <dbReference type="Proteomes" id="UP000295668"/>
    </source>
</evidence>
<dbReference type="AlphaFoldDB" id="A0A4V3A0G3"/>
<feature type="domain" description="PDZ" evidence="1">
    <location>
        <begin position="318"/>
        <end position="388"/>
    </location>
</feature>
<dbReference type="Pfam" id="PF13650">
    <property type="entry name" value="Asp_protease_2"/>
    <property type="match status" value="1"/>
</dbReference>
<dbReference type="InterPro" id="IPR034122">
    <property type="entry name" value="Retropepsin-like_bacterial"/>
</dbReference>
<sequence>MLVGCKNVIILLLRQISIWVAIILFSSSTGNAQDFAFTGHKKKQSIHFKLIKNLIIIPVFINGKGPYDFILDTGVGPMIITDPTIIDTVDFNNMRKIKVMGLGGEDVQAYISQILSVKIGKASMDNIPAAILKKDLFNLSGYLGLKIYGLVGYSFFNSFIVDVRYSENVIKFYSEKAKVKFRGDKVPISIDNLKPYIETTIQLADGSEINAKFLIDTGASHALSLETLNDQAFPLPQKKIVSNLGLSLSGQISGYIARIKKLQLGKYSFDDVVAGFPNYASIANKIDNKRNGNVGAEILRRFNIQFNYRQGFMYIKPNIYFKTPFEHNMLGMVVYLDQETNSKIIVGEVDEDSPAQKQGLQVGDEIVKINFKSINDYTFNDIDLLFKSKENRTIVFQIYRDSEYLYKVVRLEKRI</sequence>
<organism evidence="2 3">
    <name type="scientific">Pedobacter changchengzhani</name>
    <dbReference type="NCBI Taxonomy" id="2529274"/>
    <lineage>
        <taxon>Bacteria</taxon>
        <taxon>Pseudomonadati</taxon>
        <taxon>Bacteroidota</taxon>
        <taxon>Sphingobacteriia</taxon>
        <taxon>Sphingobacteriales</taxon>
        <taxon>Sphingobacteriaceae</taxon>
        <taxon>Pedobacter</taxon>
    </lineage>
</organism>
<reference evidence="2 3" key="1">
    <citation type="submission" date="2019-02" db="EMBL/GenBank/DDBJ databases">
        <title>Pedobacter sp. nov., a novel speices isolated from soil of pinguins habitat in Antarcitica.</title>
        <authorList>
            <person name="He R.-H."/>
        </authorList>
    </citation>
    <scope>NUCLEOTIDE SEQUENCE [LARGE SCALE GENOMIC DNA]</scope>
    <source>
        <strain evidence="2 3">E01020</strain>
    </source>
</reference>
<protein>
    <submittedName>
        <fullName evidence="2">PDZ domain-containing protein</fullName>
    </submittedName>
</protein>
<dbReference type="Proteomes" id="UP000295668">
    <property type="component" value="Unassembled WGS sequence"/>
</dbReference>